<reference evidence="6 7" key="1">
    <citation type="submission" date="2020-01" db="EMBL/GenBank/DDBJ databases">
        <title>Insect and environment-associated Actinomycetes.</title>
        <authorList>
            <person name="Currrie C."/>
            <person name="Chevrette M."/>
            <person name="Carlson C."/>
            <person name="Stubbendieck R."/>
            <person name="Wendt-Pienkowski E."/>
        </authorList>
    </citation>
    <scope>NUCLEOTIDE SEQUENCE [LARGE SCALE GENOMIC DNA]</scope>
    <source>
        <strain evidence="6 7">SID14172</strain>
    </source>
</reference>
<dbReference type="Proteomes" id="UP000469545">
    <property type="component" value="Unassembled WGS sequence"/>
</dbReference>
<gene>
    <name evidence="6" type="ORF">G3I46_20730</name>
</gene>
<proteinExistence type="predicted"/>
<dbReference type="GO" id="GO:0032259">
    <property type="term" value="P:methylation"/>
    <property type="evidence" value="ECO:0007669"/>
    <property type="project" value="UniProtKB-KW"/>
</dbReference>
<protein>
    <submittedName>
        <fullName evidence="6">Class I SAM-dependent methyltransferase</fullName>
    </submittedName>
</protein>
<keyword evidence="3" id="KW-0949">S-adenosyl-L-methionine</keyword>
<evidence type="ECO:0000256" key="1">
    <source>
        <dbReference type="ARBA" id="ARBA00022603"/>
    </source>
</evidence>
<sequence>MTDSATSRGAGRTSPPATANDQFEAAYRGTARAGSRLAELPWETGEPQPVVVRLAAQGAFHGDILDVGCGTGDHTLHLASLGHCVTGVDFALSAINTALAKQRQRGLKATFAVADACELAGYEAAFDCVLDCGLLHSLPVERRSSYLWALRRATRPDAVAHILCLTDRLAAHGTFQPLSEEELRGLFGKDWKVESLTPETLVGRSAGEPTSLPCWHLTVRRLR</sequence>
<evidence type="ECO:0000313" key="7">
    <source>
        <dbReference type="Proteomes" id="UP000469545"/>
    </source>
</evidence>
<dbReference type="Pfam" id="PF13649">
    <property type="entry name" value="Methyltransf_25"/>
    <property type="match status" value="1"/>
</dbReference>
<evidence type="ECO:0000256" key="4">
    <source>
        <dbReference type="SAM" id="MobiDB-lite"/>
    </source>
</evidence>
<keyword evidence="7" id="KW-1185">Reference proteome</keyword>
<dbReference type="RefSeq" id="WP_159106908.1">
    <property type="nucleotide sequence ID" value="NZ_BEWB01000001.1"/>
</dbReference>
<evidence type="ECO:0000313" key="6">
    <source>
        <dbReference type="EMBL" id="NEB18901.1"/>
    </source>
</evidence>
<dbReference type="Gene3D" id="3.40.50.150">
    <property type="entry name" value="Vaccinia Virus protein VP39"/>
    <property type="match status" value="1"/>
</dbReference>
<dbReference type="PANTHER" id="PTHR43464">
    <property type="entry name" value="METHYLTRANSFERASE"/>
    <property type="match status" value="1"/>
</dbReference>
<comment type="caution">
    <text evidence="6">The sequence shown here is derived from an EMBL/GenBank/DDBJ whole genome shotgun (WGS) entry which is preliminary data.</text>
</comment>
<keyword evidence="1 6" id="KW-0489">Methyltransferase</keyword>
<dbReference type="PANTHER" id="PTHR43464:SF19">
    <property type="entry name" value="UBIQUINONE BIOSYNTHESIS O-METHYLTRANSFERASE, MITOCHONDRIAL"/>
    <property type="match status" value="1"/>
</dbReference>
<evidence type="ECO:0000256" key="3">
    <source>
        <dbReference type="ARBA" id="ARBA00022691"/>
    </source>
</evidence>
<organism evidence="6 7">
    <name type="scientific">Streptomyces coelicoflavus</name>
    <dbReference type="NCBI Taxonomy" id="285562"/>
    <lineage>
        <taxon>Bacteria</taxon>
        <taxon>Bacillati</taxon>
        <taxon>Actinomycetota</taxon>
        <taxon>Actinomycetes</taxon>
        <taxon>Kitasatosporales</taxon>
        <taxon>Streptomycetaceae</taxon>
        <taxon>Streptomyces</taxon>
    </lineage>
</organism>
<name>A0A6N9UM16_9ACTN</name>
<accession>A0A6N9UM16</accession>
<dbReference type="InterPro" id="IPR041698">
    <property type="entry name" value="Methyltransf_25"/>
</dbReference>
<feature type="region of interest" description="Disordered" evidence="4">
    <location>
        <begin position="1"/>
        <end position="21"/>
    </location>
</feature>
<dbReference type="InterPro" id="IPR029063">
    <property type="entry name" value="SAM-dependent_MTases_sf"/>
</dbReference>
<dbReference type="GO" id="GO:0008168">
    <property type="term" value="F:methyltransferase activity"/>
    <property type="evidence" value="ECO:0007669"/>
    <property type="project" value="UniProtKB-KW"/>
</dbReference>
<dbReference type="SUPFAM" id="SSF53335">
    <property type="entry name" value="S-adenosyl-L-methionine-dependent methyltransferases"/>
    <property type="match status" value="1"/>
</dbReference>
<dbReference type="AlphaFoldDB" id="A0A6N9UM16"/>
<keyword evidence="2 6" id="KW-0808">Transferase</keyword>
<dbReference type="CDD" id="cd02440">
    <property type="entry name" value="AdoMet_MTases"/>
    <property type="match status" value="1"/>
</dbReference>
<dbReference type="EMBL" id="JAAGMB010000469">
    <property type="protein sequence ID" value="NEB18901.1"/>
    <property type="molecule type" value="Genomic_DNA"/>
</dbReference>
<evidence type="ECO:0000259" key="5">
    <source>
        <dbReference type="Pfam" id="PF13649"/>
    </source>
</evidence>
<feature type="domain" description="Methyltransferase" evidence="5">
    <location>
        <begin position="64"/>
        <end position="157"/>
    </location>
</feature>
<evidence type="ECO:0000256" key="2">
    <source>
        <dbReference type="ARBA" id="ARBA00022679"/>
    </source>
</evidence>